<organism evidence="1 2">
    <name type="scientific">Hibiscus sabdariffa</name>
    <name type="common">roselle</name>
    <dbReference type="NCBI Taxonomy" id="183260"/>
    <lineage>
        <taxon>Eukaryota</taxon>
        <taxon>Viridiplantae</taxon>
        <taxon>Streptophyta</taxon>
        <taxon>Embryophyta</taxon>
        <taxon>Tracheophyta</taxon>
        <taxon>Spermatophyta</taxon>
        <taxon>Magnoliopsida</taxon>
        <taxon>eudicotyledons</taxon>
        <taxon>Gunneridae</taxon>
        <taxon>Pentapetalae</taxon>
        <taxon>rosids</taxon>
        <taxon>malvids</taxon>
        <taxon>Malvales</taxon>
        <taxon>Malvaceae</taxon>
        <taxon>Malvoideae</taxon>
        <taxon>Hibiscus</taxon>
    </lineage>
</organism>
<evidence type="ECO:0000313" key="1">
    <source>
        <dbReference type="EMBL" id="KAK9027921.1"/>
    </source>
</evidence>
<keyword evidence="2" id="KW-1185">Reference proteome</keyword>
<dbReference type="EMBL" id="JBBPBN010000012">
    <property type="protein sequence ID" value="KAK9027921.1"/>
    <property type="molecule type" value="Genomic_DNA"/>
</dbReference>
<sequence>MGQPLGSWIRSSWAATRVAGPACWVGSGSAGHEPDRKAKTLSTFTLTAAHPAVCHRCSSPVWCAIATERSYGGMPVTMKVMGLGMARFRVRLVKWEWVFGHGLDAGLVLVGGLESKVGIEAGGGDGYSMDLDNGSGVIGMW</sequence>
<name>A0ABR2SSF1_9ROSI</name>
<reference evidence="1 2" key="1">
    <citation type="journal article" date="2024" name="G3 (Bethesda)">
        <title>Genome assembly of Hibiscus sabdariffa L. provides insights into metabolisms of medicinal natural products.</title>
        <authorList>
            <person name="Kim T."/>
        </authorList>
    </citation>
    <scope>NUCLEOTIDE SEQUENCE [LARGE SCALE GENOMIC DNA]</scope>
    <source>
        <strain evidence="1">TK-2024</strain>
        <tissue evidence="1">Old leaves</tissue>
    </source>
</reference>
<gene>
    <name evidence="1" type="ORF">V6N11_067742</name>
</gene>
<dbReference type="Proteomes" id="UP001396334">
    <property type="component" value="Unassembled WGS sequence"/>
</dbReference>
<comment type="caution">
    <text evidence="1">The sequence shown here is derived from an EMBL/GenBank/DDBJ whole genome shotgun (WGS) entry which is preliminary data.</text>
</comment>
<accession>A0ABR2SSF1</accession>
<evidence type="ECO:0000313" key="2">
    <source>
        <dbReference type="Proteomes" id="UP001396334"/>
    </source>
</evidence>
<protein>
    <submittedName>
        <fullName evidence="1">Uncharacterized protein</fullName>
    </submittedName>
</protein>
<proteinExistence type="predicted"/>